<name>A0A7E5VLK8_TRINI</name>
<dbReference type="PANTHER" id="PTHR10353:SF36">
    <property type="entry name" value="LP05116P"/>
    <property type="match status" value="1"/>
</dbReference>
<dbReference type="KEGG" id="tnl:113494896"/>
<evidence type="ECO:0000256" key="6">
    <source>
        <dbReference type="RuleBase" id="RU003690"/>
    </source>
</evidence>
<dbReference type="FunFam" id="3.20.20.80:FF:000013">
    <property type="entry name" value="lactase-phlorizin hydrolase"/>
    <property type="match status" value="1"/>
</dbReference>
<comment type="similarity">
    <text evidence="1 6">Belongs to the glycosyl hydrolase 1 family.</text>
</comment>
<reference evidence="9" key="1">
    <citation type="submission" date="2025-08" db="UniProtKB">
        <authorList>
            <consortium name="RefSeq"/>
        </authorList>
    </citation>
    <scope>IDENTIFICATION</scope>
</reference>
<keyword evidence="4" id="KW-0325">Glycoprotein</keyword>
<organism evidence="8 9">
    <name type="scientific">Trichoplusia ni</name>
    <name type="common">Cabbage looper</name>
    <dbReference type="NCBI Taxonomy" id="7111"/>
    <lineage>
        <taxon>Eukaryota</taxon>
        <taxon>Metazoa</taxon>
        <taxon>Ecdysozoa</taxon>
        <taxon>Arthropoda</taxon>
        <taxon>Hexapoda</taxon>
        <taxon>Insecta</taxon>
        <taxon>Pterygota</taxon>
        <taxon>Neoptera</taxon>
        <taxon>Endopterygota</taxon>
        <taxon>Lepidoptera</taxon>
        <taxon>Glossata</taxon>
        <taxon>Ditrysia</taxon>
        <taxon>Noctuoidea</taxon>
        <taxon>Noctuidae</taxon>
        <taxon>Plusiinae</taxon>
        <taxon>Trichoplusia</taxon>
    </lineage>
</organism>
<evidence type="ECO:0000313" key="9">
    <source>
        <dbReference type="RefSeq" id="XP_026729213.1"/>
    </source>
</evidence>
<keyword evidence="8" id="KW-1185">Reference proteome</keyword>
<dbReference type="InParanoid" id="A0A7E5VLK8"/>
<dbReference type="PRINTS" id="PR00131">
    <property type="entry name" value="GLHYDRLASE1"/>
</dbReference>
<dbReference type="InterPro" id="IPR017853">
    <property type="entry name" value="GH"/>
</dbReference>
<dbReference type="GeneID" id="113494896"/>
<evidence type="ECO:0000256" key="5">
    <source>
        <dbReference type="ARBA" id="ARBA00023295"/>
    </source>
</evidence>
<dbReference type="OrthoDB" id="65569at2759"/>
<feature type="chain" id="PRO_5028931685" evidence="7">
    <location>
        <begin position="19"/>
        <end position="507"/>
    </location>
</feature>
<feature type="signal peptide" evidence="7">
    <location>
        <begin position="1"/>
        <end position="18"/>
    </location>
</feature>
<dbReference type="RefSeq" id="XP_026729213.1">
    <property type="nucleotide sequence ID" value="XM_026873412.1"/>
</dbReference>
<comment type="subunit">
    <text evidence="2">Homodimer.</text>
</comment>
<evidence type="ECO:0000313" key="8">
    <source>
        <dbReference type="Proteomes" id="UP000322000"/>
    </source>
</evidence>
<dbReference type="PANTHER" id="PTHR10353">
    <property type="entry name" value="GLYCOSYL HYDROLASE"/>
    <property type="match status" value="1"/>
</dbReference>
<keyword evidence="5" id="KW-0326">Glycosidase</keyword>
<evidence type="ECO:0000256" key="2">
    <source>
        <dbReference type="ARBA" id="ARBA00011738"/>
    </source>
</evidence>
<evidence type="ECO:0000256" key="4">
    <source>
        <dbReference type="ARBA" id="ARBA00023180"/>
    </source>
</evidence>
<dbReference type="AlphaFoldDB" id="A0A7E5VLK8"/>
<dbReference type="GO" id="GO:0008422">
    <property type="term" value="F:beta-glucosidase activity"/>
    <property type="evidence" value="ECO:0007669"/>
    <property type="project" value="TreeGrafter"/>
</dbReference>
<dbReference type="Proteomes" id="UP000322000">
    <property type="component" value="Chromosome 6"/>
</dbReference>
<evidence type="ECO:0000256" key="1">
    <source>
        <dbReference type="ARBA" id="ARBA00010838"/>
    </source>
</evidence>
<gene>
    <name evidence="9" type="primary">LOC113494896</name>
</gene>
<keyword evidence="3" id="KW-0378">Hydrolase</keyword>
<dbReference type="InterPro" id="IPR001360">
    <property type="entry name" value="Glyco_hydro_1"/>
</dbReference>
<proteinExistence type="inferred from homology"/>
<evidence type="ECO:0000256" key="3">
    <source>
        <dbReference type="ARBA" id="ARBA00022801"/>
    </source>
</evidence>
<protein>
    <submittedName>
        <fullName evidence="9">Myrosinase 1-like</fullName>
    </submittedName>
</protein>
<dbReference type="SUPFAM" id="SSF51445">
    <property type="entry name" value="(Trans)glycosidases"/>
    <property type="match status" value="1"/>
</dbReference>
<dbReference type="GO" id="GO:0005975">
    <property type="term" value="P:carbohydrate metabolic process"/>
    <property type="evidence" value="ECO:0007669"/>
    <property type="project" value="InterPro"/>
</dbReference>
<evidence type="ECO:0000256" key="7">
    <source>
        <dbReference type="SAM" id="SignalP"/>
    </source>
</evidence>
<dbReference type="Gene3D" id="3.20.20.80">
    <property type="entry name" value="Glycosidases"/>
    <property type="match status" value="1"/>
</dbReference>
<dbReference type="Pfam" id="PF00232">
    <property type="entry name" value="Glyco_hydro_1"/>
    <property type="match status" value="1"/>
</dbReference>
<keyword evidence="7" id="KW-0732">Signal</keyword>
<sequence>MWSFHLVTAILAVSLVSAKELRNLGTEEREIPEGLKLGVATASFQIEGGWDAADKSPSIWDVHSHIPGKIEDGTDGNDTCKSYEYYQRDINMLKFLGVDFYRFSISWPRVLPHGYANKISKEGIGYYSDLVDGLLANGIQPIVTMFHWDLPQVLQDLGGWANPEIAVWFEDYARVLYEALGDRVKIWITMNEPKQFLIFGYGTTRFAPDIISAGTGDYLAVKNMLIAHARAWHLYDKEFRETQKGICGITIATDFREGATNSPDDIELGNLVMDFEVGFYSHPIFSKTGGFPERMIKRIAEKSAEQGFPRSRLPELSQDEINFIRGTSDFYGFNHYSTRFYTTKGYERGMYPIPSYDDDIGAVSDYGIYKEAPIRHTTKIPNGMRKALNWVKDNYDNPEVFITENGYGTLGGKNDVDRIDYYKDYINSVLDAIEVDGCNITYYTAWSLMDNFEWDSGLSAKFGLFEVDFDDEMRTRRPRHSAIWYRNLIATRKLAFTDETHVEEIWF</sequence>
<accession>A0A7E5VLK8</accession>